<evidence type="ECO:0000256" key="1">
    <source>
        <dbReference type="SAM" id="MobiDB-lite"/>
    </source>
</evidence>
<name>A0A8T0MLC0_PANVG</name>
<feature type="compositionally biased region" description="Low complexity" evidence="1">
    <location>
        <begin position="52"/>
        <end position="65"/>
    </location>
</feature>
<proteinExistence type="predicted"/>
<dbReference type="AlphaFoldDB" id="A0A8T0MLC0"/>
<sequence>MLLNPEASLADSALQRGVNRRLPAWSCAARAPPSSSSYTVASILFLGVDVAPGSSAAPQGASQAATRACSVRSGASGRSSGTTSAGRRGGPWGQRRRLLEDDDTAGKIHRGRPSMDRLLQPRPPPPHQGTSPTPQAEP</sequence>
<dbReference type="EMBL" id="CM029054">
    <property type="protein sequence ID" value="KAG2537957.1"/>
    <property type="molecule type" value="Genomic_DNA"/>
</dbReference>
<comment type="caution">
    <text evidence="2">The sequence shown here is derived from an EMBL/GenBank/DDBJ whole genome shotgun (WGS) entry which is preliminary data.</text>
</comment>
<keyword evidence="3" id="KW-1185">Reference proteome</keyword>
<feature type="region of interest" description="Disordered" evidence="1">
    <location>
        <begin position="52"/>
        <end position="138"/>
    </location>
</feature>
<feature type="compositionally biased region" description="Low complexity" evidence="1">
    <location>
        <begin position="72"/>
        <end position="86"/>
    </location>
</feature>
<gene>
    <name evidence="2" type="ORF">PVAP13_9NG318600</name>
</gene>
<organism evidence="2 3">
    <name type="scientific">Panicum virgatum</name>
    <name type="common">Blackwell switchgrass</name>
    <dbReference type="NCBI Taxonomy" id="38727"/>
    <lineage>
        <taxon>Eukaryota</taxon>
        <taxon>Viridiplantae</taxon>
        <taxon>Streptophyta</taxon>
        <taxon>Embryophyta</taxon>
        <taxon>Tracheophyta</taxon>
        <taxon>Spermatophyta</taxon>
        <taxon>Magnoliopsida</taxon>
        <taxon>Liliopsida</taxon>
        <taxon>Poales</taxon>
        <taxon>Poaceae</taxon>
        <taxon>PACMAD clade</taxon>
        <taxon>Panicoideae</taxon>
        <taxon>Panicodae</taxon>
        <taxon>Paniceae</taxon>
        <taxon>Panicinae</taxon>
        <taxon>Panicum</taxon>
        <taxon>Panicum sect. Hiantes</taxon>
    </lineage>
</organism>
<reference evidence="2" key="1">
    <citation type="submission" date="2020-05" db="EMBL/GenBank/DDBJ databases">
        <title>WGS assembly of Panicum virgatum.</title>
        <authorList>
            <person name="Lovell J.T."/>
            <person name="Jenkins J."/>
            <person name="Shu S."/>
            <person name="Juenger T.E."/>
            <person name="Schmutz J."/>
        </authorList>
    </citation>
    <scope>NUCLEOTIDE SEQUENCE</scope>
    <source>
        <strain evidence="2">AP13</strain>
    </source>
</reference>
<dbReference type="Proteomes" id="UP000823388">
    <property type="component" value="Chromosome 9N"/>
</dbReference>
<feature type="compositionally biased region" description="Low complexity" evidence="1">
    <location>
        <begin position="128"/>
        <end position="138"/>
    </location>
</feature>
<accession>A0A8T0MLC0</accession>
<evidence type="ECO:0000313" key="3">
    <source>
        <dbReference type="Proteomes" id="UP000823388"/>
    </source>
</evidence>
<evidence type="ECO:0000313" key="2">
    <source>
        <dbReference type="EMBL" id="KAG2537957.1"/>
    </source>
</evidence>
<protein>
    <submittedName>
        <fullName evidence="2">Uncharacterized protein</fullName>
    </submittedName>
</protein>